<organism evidence="1 2">
    <name type="scientific">Acetivibrio saccincola</name>
    <dbReference type="NCBI Taxonomy" id="1677857"/>
    <lineage>
        <taxon>Bacteria</taxon>
        <taxon>Bacillati</taxon>
        <taxon>Bacillota</taxon>
        <taxon>Clostridia</taxon>
        <taxon>Eubacteriales</taxon>
        <taxon>Oscillospiraceae</taxon>
        <taxon>Acetivibrio</taxon>
    </lineage>
</organism>
<dbReference type="Proteomes" id="UP000233534">
    <property type="component" value="Chromosome"/>
</dbReference>
<dbReference type="KEGG" id="hsc:HVS_05685"/>
<keyword evidence="2" id="KW-1185">Reference proteome</keyword>
<evidence type="ECO:0000313" key="2">
    <source>
        <dbReference type="Proteomes" id="UP000233534"/>
    </source>
</evidence>
<dbReference type="EMBL" id="CP025197">
    <property type="protein sequence ID" value="AUG57067.1"/>
    <property type="molecule type" value="Genomic_DNA"/>
</dbReference>
<proteinExistence type="predicted"/>
<dbReference type="AlphaFoldDB" id="A0A2K9DZW1"/>
<protein>
    <submittedName>
        <fullName evidence="1">Uncharacterized protein</fullName>
    </submittedName>
</protein>
<name>A0A2K9DZW1_9FIRM</name>
<sequence length="43" mass="5201">MSTQVAVQNTIRRVNDIENDLKKRQDVLRREIEESKTWWEGEV</sequence>
<evidence type="ECO:0000313" key="1">
    <source>
        <dbReference type="EMBL" id="AUG57067.1"/>
    </source>
</evidence>
<reference evidence="1 2" key="1">
    <citation type="submission" date="2017-12" db="EMBL/GenBank/DDBJ databases">
        <title>Complete genome sequence of Herbivorax saccincola GGR1, a novel Cellulosome-producing hydrolytic bacterium in a thermophilic biogas plant, established by Illumina and Nanopore MinION sequencing.</title>
        <authorList>
            <person name="Pechtl A."/>
            <person name="Ruckert C."/>
            <person name="Koeck D.E."/>
            <person name="Maus I."/>
            <person name="Winkler A."/>
            <person name="Kalinowski J."/>
            <person name="Puhler A."/>
            <person name="Schwarz W.W."/>
            <person name="Zverlov V.V."/>
            <person name="Schluter A."/>
            <person name="Liebl W."/>
        </authorList>
    </citation>
    <scope>NUCLEOTIDE SEQUENCE [LARGE SCALE GENOMIC DNA]</scope>
    <source>
        <strain evidence="2">SR1</strain>
    </source>
</reference>
<gene>
    <name evidence="1" type="ORF">HVS_05685</name>
</gene>
<accession>A0A2K9DZW1</accession>
<dbReference type="RefSeq" id="WP_268876582.1">
    <property type="nucleotide sequence ID" value="NZ_CP025197.1"/>
</dbReference>